<organism evidence="1 2">
    <name type="scientific">Coprinopsis cinerea (strain Okayama-7 / 130 / ATCC MYA-4618 / FGSC 9003)</name>
    <name type="common">Inky cap fungus</name>
    <name type="synonym">Hormographiella aspergillata</name>
    <dbReference type="NCBI Taxonomy" id="240176"/>
    <lineage>
        <taxon>Eukaryota</taxon>
        <taxon>Fungi</taxon>
        <taxon>Dikarya</taxon>
        <taxon>Basidiomycota</taxon>
        <taxon>Agaricomycotina</taxon>
        <taxon>Agaricomycetes</taxon>
        <taxon>Agaricomycetidae</taxon>
        <taxon>Agaricales</taxon>
        <taxon>Agaricineae</taxon>
        <taxon>Psathyrellaceae</taxon>
        <taxon>Coprinopsis</taxon>
    </lineage>
</organism>
<dbReference type="eggNOG" id="KOG0101">
    <property type="taxonomic scope" value="Eukaryota"/>
</dbReference>
<dbReference type="CDD" id="cd10170">
    <property type="entry name" value="ASKHA_NBD_HSP70"/>
    <property type="match status" value="1"/>
</dbReference>
<dbReference type="AlphaFoldDB" id="A8N4T3"/>
<dbReference type="EMBL" id="AACS02000003">
    <property type="protein sequence ID" value="EAU91962.2"/>
    <property type="molecule type" value="Genomic_DNA"/>
</dbReference>
<dbReference type="HOGENOM" id="CLU_009958_4_2_1"/>
<dbReference type="Gene3D" id="3.30.420.40">
    <property type="match status" value="1"/>
</dbReference>
<dbReference type="InParanoid" id="A8N4T3"/>
<sequence>MSHTGTSRKLVVAFDIGTTFSGVSYKIIDPGNTTNTHTVTRFPGQDHVGSTSKIPTVIWYDRESKPAAVGAEAVEDGIAVQAEEEEWTKAALFKLNLRPHRMNSGVTEGLIPTIPPNKTIVEVFADFMHYLYRCTRDFIRDTEMNGKDLWDSLDRTGIHYVITHPNGWEGLQQSQLRTSAVLAGLIPDTDEGHSRLSFVTEGEASLHFCVQSGLATTAKDGKGVLIVDAGGGTVDISAYRFIEKDDSYEEIAAPQCLFHGSMFVTMRAKEYLREFLKNSRYKDDVETIGQRFDQNTKPIFRSGQKFYYIPFTSASESNPSLNIRAGQLKLEGSVVAGFFEPSNVLLVGGFSASDWLYKRIKEAMAENVEVSRPDRQVNKAVSDGGVSFFVDDKVKTRIAKWTYGLSAWVKYDPDNSDHKAREDKVETNPVTGERILKKMFTVILPKGTPVQATGEYKHKYHITTTERPEGKLVHILQYDGELERPVSLYDDPDNFVTVCTIKADLRNVETRKMVSLAGKRYYYTEYYIVILFGLTELKAQVEWKEDGKKKRSPAKVVYVPRT</sequence>
<reference evidence="1 2" key="1">
    <citation type="journal article" date="2010" name="Proc. Natl. Acad. Sci. U.S.A.">
        <title>Insights into evolution of multicellular fungi from the assembled chromosomes of the mushroom Coprinopsis cinerea (Coprinus cinereus).</title>
        <authorList>
            <person name="Stajich J.E."/>
            <person name="Wilke S.K."/>
            <person name="Ahren D."/>
            <person name="Au C.H."/>
            <person name="Birren B.W."/>
            <person name="Borodovsky M."/>
            <person name="Burns C."/>
            <person name="Canback B."/>
            <person name="Casselton L.A."/>
            <person name="Cheng C.K."/>
            <person name="Deng J."/>
            <person name="Dietrich F.S."/>
            <person name="Fargo D.C."/>
            <person name="Farman M.L."/>
            <person name="Gathman A.C."/>
            <person name="Goldberg J."/>
            <person name="Guigo R."/>
            <person name="Hoegger P.J."/>
            <person name="Hooker J.B."/>
            <person name="Huggins A."/>
            <person name="James T.Y."/>
            <person name="Kamada T."/>
            <person name="Kilaru S."/>
            <person name="Kodira C."/>
            <person name="Kues U."/>
            <person name="Kupfer D."/>
            <person name="Kwan H.S."/>
            <person name="Lomsadze A."/>
            <person name="Li W."/>
            <person name="Lilly W.W."/>
            <person name="Ma L.J."/>
            <person name="Mackey A.J."/>
            <person name="Manning G."/>
            <person name="Martin F."/>
            <person name="Muraguchi H."/>
            <person name="Natvig D.O."/>
            <person name="Palmerini H."/>
            <person name="Ramesh M.A."/>
            <person name="Rehmeyer C.J."/>
            <person name="Roe B.A."/>
            <person name="Shenoy N."/>
            <person name="Stanke M."/>
            <person name="Ter-Hovhannisyan V."/>
            <person name="Tunlid A."/>
            <person name="Velagapudi R."/>
            <person name="Vision T.J."/>
            <person name="Zeng Q."/>
            <person name="Zolan M.E."/>
            <person name="Pukkila P.J."/>
        </authorList>
    </citation>
    <scope>NUCLEOTIDE SEQUENCE [LARGE SCALE GENOMIC DNA]</scope>
    <source>
        <strain evidence="2">Okayama-7 / 130 / ATCC MYA-4618 / FGSC 9003</strain>
    </source>
</reference>
<keyword evidence="2" id="KW-1185">Reference proteome</keyword>
<evidence type="ECO:0008006" key="3">
    <source>
        <dbReference type="Google" id="ProtNLM"/>
    </source>
</evidence>
<dbReference type="GeneID" id="6006315"/>
<gene>
    <name evidence="1" type="ORF">CC1G_11148</name>
</gene>
<dbReference type="PANTHER" id="PTHR14187">
    <property type="entry name" value="ALPHA KINASE/ELONGATION FACTOR 2 KINASE"/>
    <property type="match status" value="1"/>
</dbReference>
<evidence type="ECO:0000313" key="2">
    <source>
        <dbReference type="Proteomes" id="UP000001861"/>
    </source>
</evidence>
<protein>
    <recommendedName>
        <fullName evidence="3">Actin-like ATPase domain-containing protein</fullName>
    </recommendedName>
</protein>
<dbReference type="Proteomes" id="UP000001861">
    <property type="component" value="Unassembled WGS sequence"/>
</dbReference>
<dbReference type="OrthoDB" id="2963168at2759"/>
<proteinExistence type="predicted"/>
<dbReference type="RefSeq" id="XP_001829878.2">
    <property type="nucleotide sequence ID" value="XM_001829826.2"/>
</dbReference>
<dbReference type="OMA" id="YVSWKHK"/>
<dbReference type="InterPro" id="IPR043129">
    <property type="entry name" value="ATPase_NBD"/>
</dbReference>
<name>A8N4T3_COPC7</name>
<dbReference type="SUPFAM" id="SSF53067">
    <property type="entry name" value="Actin-like ATPase domain"/>
    <property type="match status" value="2"/>
</dbReference>
<dbReference type="STRING" id="240176.A8N4T3"/>
<evidence type="ECO:0000313" key="1">
    <source>
        <dbReference type="EMBL" id="EAU91962.2"/>
    </source>
</evidence>
<accession>A8N4T3</accession>
<dbReference type="KEGG" id="cci:CC1G_11148"/>
<dbReference type="VEuPathDB" id="FungiDB:CC1G_11148"/>
<comment type="caution">
    <text evidence="1">The sequence shown here is derived from an EMBL/GenBank/DDBJ whole genome shotgun (WGS) entry which is preliminary data.</text>
</comment>
<dbReference type="PANTHER" id="PTHR14187:SF5">
    <property type="entry name" value="HEAT SHOCK 70 KDA PROTEIN 12A"/>
    <property type="match status" value="1"/>
</dbReference>